<dbReference type="InterPro" id="IPR050109">
    <property type="entry name" value="HTH-type_TetR-like_transc_reg"/>
</dbReference>
<dbReference type="SUPFAM" id="SSF46689">
    <property type="entry name" value="Homeodomain-like"/>
    <property type="match status" value="1"/>
</dbReference>
<evidence type="ECO:0000256" key="1">
    <source>
        <dbReference type="ARBA" id="ARBA00023015"/>
    </source>
</evidence>
<keyword evidence="7" id="KW-1185">Reference proteome</keyword>
<dbReference type="InterPro" id="IPR036271">
    <property type="entry name" value="Tet_transcr_reg_TetR-rel_C_sf"/>
</dbReference>
<accession>A0ABP9TNX2</accession>
<dbReference type="Gene3D" id="1.10.10.60">
    <property type="entry name" value="Homeodomain-like"/>
    <property type="match status" value="1"/>
</dbReference>
<dbReference type="PANTHER" id="PTHR30055">
    <property type="entry name" value="HTH-TYPE TRANSCRIPTIONAL REGULATOR RUTR"/>
    <property type="match status" value="1"/>
</dbReference>
<dbReference type="PROSITE" id="PS50977">
    <property type="entry name" value="HTH_TETR_2"/>
    <property type="match status" value="1"/>
</dbReference>
<evidence type="ECO:0000313" key="6">
    <source>
        <dbReference type="EMBL" id="GAA5228434.1"/>
    </source>
</evidence>
<comment type="caution">
    <text evidence="6">The sequence shown here is derived from an EMBL/GenBank/DDBJ whole genome shotgun (WGS) entry which is preliminary data.</text>
</comment>
<feature type="domain" description="HTH tetR-type" evidence="5">
    <location>
        <begin position="7"/>
        <end position="67"/>
    </location>
</feature>
<sequence>MRAPRNSLSPELIVAASLKLLQSGGGNTLSFRKLGSALDVDPTAIYRHFKNKDELILAIADSLMVSALEEFEPHADWLETIRDLMHRSRRVYMAHPEAAVLGVTRVTRRSGEMQIVEQILAALFRAGFHAQEAARLYRVIDDLNLAFAGLDAAFRILPHAEQEKDTGAWSNEYSQVDAQDFPSIAAAAQELPAIDEDPTYELAVDLLLESIARRADRLPSSAAGRDGRIAQEGP</sequence>
<dbReference type="Pfam" id="PF02909">
    <property type="entry name" value="TetR_C_1"/>
    <property type="match status" value="1"/>
</dbReference>
<dbReference type="InterPro" id="IPR004111">
    <property type="entry name" value="Repressor_TetR_C"/>
</dbReference>
<keyword evidence="2 4" id="KW-0238">DNA-binding</keyword>
<dbReference type="InterPro" id="IPR009057">
    <property type="entry name" value="Homeodomain-like_sf"/>
</dbReference>
<evidence type="ECO:0000259" key="5">
    <source>
        <dbReference type="PROSITE" id="PS50977"/>
    </source>
</evidence>
<name>A0ABP9TNX2_9MICC</name>
<dbReference type="Pfam" id="PF00440">
    <property type="entry name" value="TetR_N"/>
    <property type="match status" value="1"/>
</dbReference>
<keyword evidence="1" id="KW-0805">Transcription regulation</keyword>
<evidence type="ECO:0000256" key="3">
    <source>
        <dbReference type="ARBA" id="ARBA00023163"/>
    </source>
</evidence>
<gene>
    <name evidence="6" type="ORF">GCM10025778_29680</name>
</gene>
<evidence type="ECO:0000256" key="4">
    <source>
        <dbReference type="PROSITE-ProRule" id="PRU00335"/>
    </source>
</evidence>
<evidence type="ECO:0000313" key="7">
    <source>
        <dbReference type="Proteomes" id="UP001501257"/>
    </source>
</evidence>
<proteinExistence type="predicted"/>
<dbReference type="PANTHER" id="PTHR30055:SF151">
    <property type="entry name" value="TRANSCRIPTIONAL REGULATORY PROTEIN"/>
    <property type="match status" value="1"/>
</dbReference>
<protein>
    <submittedName>
        <fullName evidence="6">TetR/AcrR family transcriptional regulator</fullName>
    </submittedName>
</protein>
<dbReference type="Proteomes" id="UP001501257">
    <property type="component" value="Unassembled WGS sequence"/>
</dbReference>
<feature type="DNA-binding region" description="H-T-H motif" evidence="4">
    <location>
        <begin position="30"/>
        <end position="49"/>
    </location>
</feature>
<dbReference type="InterPro" id="IPR001647">
    <property type="entry name" value="HTH_TetR"/>
</dbReference>
<reference evidence="7" key="1">
    <citation type="journal article" date="2019" name="Int. J. Syst. Evol. Microbiol.">
        <title>The Global Catalogue of Microorganisms (GCM) 10K type strain sequencing project: providing services to taxonomists for standard genome sequencing and annotation.</title>
        <authorList>
            <consortium name="The Broad Institute Genomics Platform"/>
            <consortium name="The Broad Institute Genome Sequencing Center for Infectious Disease"/>
            <person name="Wu L."/>
            <person name="Ma J."/>
        </authorList>
    </citation>
    <scope>NUCLEOTIDE SEQUENCE [LARGE SCALE GENOMIC DNA]</scope>
    <source>
        <strain evidence="7">JCM 18952</strain>
    </source>
</reference>
<dbReference type="SUPFAM" id="SSF48498">
    <property type="entry name" value="Tetracyclin repressor-like, C-terminal domain"/>
    <property type="match status" value="1"/>
</dbReference>
<organism evidence="6 7">
    <name type="scientific">Paeniglutamicibacter antarcticus</name>
    <dbReference type="NCBI Taxonomy" id="494023"/>
    <lineage>
        <taxon>Bacteria</taxon>
        <taxon>Bacillati</taxon>
        <taxon>Actinomycetota</taxon>
        <taxon>Actinomycetes</taxon>
        <taxon>Micrococcales</taxon>
        <taxon>Micrococcaceae</taxon>
        <taxon>Paeniglutamicibacter</taxon>
    </lineage>
</organism>
<dbReference type="EMBL" id="BAABLK010000037">
    <property type="protein sequence ID" value="GAA5228434.1"/>
    <property type="molecule type" value="Genomic_DNA"/>
</dbReference>
<dbReference type="Gene3D" id="1.10.357.10">
    <property type="entry name" value="Tetracycline Repressor, domain 2"/>
    <property type="match status" value="1"/>
</dbReference>
<keyword evidence="3" id="KW-0804">Transcription</keyword>
<evidence type="ECO:0000256" key="2">
    <source>
        <dbReference type="ARBA" id="ARBA00023125"/>
    </source>
</evidence>
<dbReference type="PRINTS" id="PR00455">
    <property type="entry name" value="HTHTETR"/>
</dbReference>